<comment type="subunit">
    <text evidence="5">Homodimer.</text>
</comment>
<protein>
    <recommendedName>
        <fullName evidence="5">Ribosomal RNA large subunit methyltransferase H</fullName>
        <ecNumber evidence="5">2.1.1.177</ecNumber>
    </recommendedName>
    <alternativeName>
        <fullName evidence="5">23S rRNA (pseudouridine1915-N3)-methyltransferase</fullName>
    </alternativeName>
    <alternativeName>
        <fullName evidence="5">23S rRNA m3Psi1915 methyltransferase</fullName>
    </alternativeName>
    <alternativeName>
        <fullName evidence="5">rRNA (pseudouridine-N3-)-methyltransferase RlmH</fullName>
    </alternativeName>
</protein>
<comment type="function">
    <text evidence="5">Specifically methylates the pseudouridine at position 1915 (m3Psi1915) in 23S rRNA.</text>
</comment>
<evidence type="ECO:0000256" key="5">
    <source>
        <dbReference type="HAMAP-Rule" id="MF_00658"/>
    </source>
</evidence>
<feature type="binding site" evidence="5">
    <location>
        <position position="71"/>
    </location>
    <ligand>
        <name>S-adenosyl-L-methionine</name>
        <dbReference type="ChEBI" id="CHEBI:59789"/>
    </ligand>
</feature>
<dbReference type="Proteomes" id="UP000536835">
    <property type="component" value="Unassembled WGS sequence"/>
</dbReference>
<dbReference type="PIRSF" id="PIRSF004505">
    <property type="entry name" value="MT_bac"/>
    <property type="match status" value="1"/>
</dbReference>
<comment type="caution">
    <text evidence="5">Lacks conserved residue(s) required for the propagation of feature annotation.</text>
</comment>
<evidence type="ECO:0000256" key="3">
    <source>
        <dbReference type="ARBA" id="ARBA00022691"/>
    </source>
</evidence>
<name>A0A7Y3RM07_9PROT</name>
<keyword evidence="2 5" id="KW-0808">Transferase</keyword>
<keyword evidence="7" id="KW-1185">Reference proteome</keyword>
<dbReference type="InterPro" id="IPR029026">
    <property type="entry name" value="tRNA_m1G_MTases_N"/>
</dbReference>
<sequence length="160" mass="17199">MRLELLAVAREPKNDPLGEAADDYLKRARGVAPSLGLKGPDSRFLPPAKGSDPLREAQLLRDAIKGQAVLLDERGTQMTSPEIAQLIAAKRDSGVPALSFCIGGADGFDKAFREDVRAGGGKLLAFGKAVWPHALCRVMLAEQIYRSLAILSNHPYHRGG</sequence>
<dbReference type="SUPFAM" id="SSF75217">
    <property type="entry name" value="alpha/beta knot"/>
    <property type="match status" value="1"/>
</dbReference>
<dbReference type="GO" id="GO:0070038">
    <property type="term" value="F:rRNA (pseudouridine-N3-)-methyltransferase activity"/>
    <property type="evidence" value="ECO:0007669"/>
    <property type="project" value="UniProtKB-UniRule"/>
</dbReference>
<dbReference type="CDD" id="cd18081">
    <property type="entry name" value="RlmH-like"/>
    <property type="match status" value="1"/>
</dbReference>
<dbReference type="Gene3D" id="3.40.1280.10">
    <property type="match status" value="1"/>
</dbReference>
<accession>A0A7Y3RM07</accession>
<dbReference type="Pfam" id="PF02590">
    <property type="entry name" value="SPOUT_MTase"/>
    <property type="match status" value="1"/>
</dbReference>
<dbReference type="GO" id="GO:0005737">
    <property type="term" value="C:cytoplasm"/>
    <property type="evidence" value="ECO:0007669"/>
    <property type="project" value="UniProtKB-SubCell"/>
</dbReference>
<dbReference type="AlphaFoldDB" id="A0A7Y3RM07"/>
<keyword evidence="5" id="KW-0698">rRNA processing</keyword>
<evidence type="ECO:0000313" key="6">
    <source>
        <dbReference type="EMBL" id="NNU16474.1"/>
    </source>
</evidence>
<gene>
    <name evidence="5" type="primary">rlmH</name>
    <name evidence="6" type="ORF">HK107_09095</name>
</gene>
<dbReference type="EMBL" id="JABFCX010000003">
    <property type="protein sequence ID" value="NNU16474.1"/>
    <property type="molecule type" value="Genomic_DNA"/>
</dbReference>
<organism evidence="6 7">
    <name type="scientific">Parvularcula mediterranea</name>
    <dbReference type="NCBI Taxonomy" id="2732508"/>
    <lineage>
        <taxon>Bacteria</taxon>
        <taxon>Pseudomonadati</taxon>
        <taxon>Pseudomonadota</taxon>
        <taxon>Alphaproteobacteria</taxon>
        <taxon>Parvularculales</taxon>
        <taxon>Parvularculaceae</taxon>
        <taxon>Parvularcula</taxon>
    </lineage>
</organism>
<dbReference type="EC" id="2.1.1.177" evidence="5"/>
<comment type="catalytic activity">
    <reaction evidence="5">
        <text>pseudouridine(1915) in 23S rRNA + S-adenosyl-L-methionine = N(3)-methylpseudouridine(1915) in 23S rRNA + S-adenosyl-L-homocysteine + H(+)</text>
        <dbReference type="Rhea" id="RHEA:42752"/>
        <dbReference type="Rhea" id="RHEA-COMP:10221"/>
        <dbReference type="Rhea" id="RHEA-COMP:10222"/>
        <dbReference type="ChEBI" id="CHEBI:15378"/>
        <dbReference type="ChEBI" id="CHEBI:57856"/>
        <dbReference type="ChEBI" id="CHEBI:59789"/>
        <dbReference type="ChEBI" id="CHEBI:65314"/>
        <dbReference type="ChEBI" id="CHEBI:74486"/>
        <dbReference type="EC" id="2.1.1.177"/>
    </reaction>
</comment>
<keyword evidence="3 5" id="KW-0949">S-adenosyl-L-methionine</keyword>
<dbReference type="PANTHER" id="PTHR33603:SF1">
    <property type="entry name" value="RIBOSOMAL RNA LARGE SUBUNIT METHYLTRANSFERASE H"/>
    <property type="match status" value="1"/>
</dbReference>
<keyword evidence="1 5" id="KW-0489">Methyltransferase</keyword>
<comment type="similarity">
    <text evidence="4 5">Belongs to the RNA methyltransferase RlmH family.</text>
</comment>
<evidence type="ECO:0000313" key="7">
    <source>
        <dbReference type="Proteomes" id="UP000536835"/>
    </source>
</evidence>
<dbReference type="PANTHER" id="PTHR33603">
    <property type="entry name" value="METHYLTRANSFERASE"/>
    <property type="match status" value="1"/>
</dbReference>
<dbReference type="HAMAP" id="MF_00658">
    <property type="entry name" value="23SrRNA_methyltr_H"/>
    <property type="match status" value="1"/>
</dbReference>
<dbReference type="InterPro" id="IPR003742">
    <property type="entry name" value="RlmH-like"/>
</dbReference>
<evidence type="ECO:0000256" key="2">
    <source>
        <dbReference type="ARBA" id="ARBA00022679"/>
    </source>
</evidence>
<proteinExistence type="inferred from homology"/>
<evidence type="ECO:0000256" key="1">
    <source>
        <dbReference type="ARBA" id="ARBA00022603"/>
    </source>
</evidence>
<comment type="subcellular location">
    <subcellularLocation>
        <location evidence="5">Cytoplasm</location>
    </subcellularLocation>
</comment>
<comment type="caution">
    <text evidence="6">The sequence shown here is derived from an EMBL/GenBank/DDBJ whole genome shotgun (WGS) entry which is preliminary data.</text>
</comment>
<dbReference type="InterPro" id="IPR029028">
    <property type="entry name" value="Alpha/beta_knot_MTases"/>
</dbReference>
<reference evidence="6 7" key="1">
    <citation type="submission" date="2020-05" db="EMBL/GenBank/DDBJ databases">
        <title>Parvularcula mediterraneae sp. nov., isolated from polypropylene straw from shallow seawater of the seashore of Laganas in Zakynthos island, Greece.</title>
        <authorList>
            <person name="Szabo I."/>
            <person name="Al-Omari J."/>
            <person name="Rado J."/>
            <person name="Szerdahelyi G.S."/>
        </authorList>
    </citation>
    <scope>NUCLEOTIDE SEQUENCE [LARGE SCALE GENOMIC DNA]</scope>
    <source>
        <strain evidence="6 7">ZS-1/3</strain>
    </source>
</reference>
<keyword evidence="5" id="KW-0963">Cytoplasm</keyword>
<evidence type="ECO:0000256" key="4">
    <source>
        <dbReference type="ARBA" id="ARBA00038303"/>
    </source>
</evidence>
<dbReference type="RefSeq" id="WP_173198957.1">
    <property type="nucleotide sequence ID" value="NZ_JABFCX010000003.1"/>
</dbReference>
<feature type="binding site" evidence="5">
    <location>
        <position position="103"/>
    </location>
    <ligand>
        <name>S-adenosyl-L-methionine</name>
        <dbReference type="ChEBI" id="CHEBI:59789"/>
    </ligand>
</feature>